<accession>A0AAD3DGP1</accession>
<keyword evidence="4" id="KW-1185">Reference proteome</keyword>
<feature type="domain" description="Hydantoinase B/oxoprolinase" evidence="2">
    <location>
        <begin position="312"/>
        <end position="862"/>
    </location>
</feature>
<evidence type="ECO:0000313" key="3">
    <source>
        <dbReference type="EMBL" id="GFR41486.1"/>
    </source>
</evidence>
<evidence type="ECO:0000256" key="1">
    <source>
        <dbReference type="SAM" id="MobiDB-lite"/>
    </source>
</evidence>
<feature type="region of interest" description="Disordered" evidence="1">
    <location>
        <begin position="167"/>
        <end position="187"/>
    </location>
</feature>
<gene>
    <name evidence="3" type="ORF">Agub_g2177</name>
</gene>
<feature type="compositionally biased region" description="Pro residues" evidence="1">
    <location>
        <begin position="81"/>
        <end position="99"/>
    </location>
</feature>
<feature type="region of interest" description="Disordered" evidence="1">
    <location>
        <begin position="285"/>
        <end position="306"/>
    </location>
</feature>
<comment type="caution">
    <text evidence="3">The sequence shown here is derived from an EMBL/GenBank/DDBJ whole genome shotgun (WGS) entry which is preliminary data.</text>
</comment>
<organism evidence="3 4">
    <name type="scientific">Astrephomene gubernaculifera</name>
    <dbReference type="NCBI Taxonomy" id="47775"/>
    <lineage>
        <taxon>Eukaryota</taxon>
        <taxon>Viridiplantae</taxon>
        <taxon>Chlorophyta</taxon>
        <taxon>core chlorophytes</taxon>
        <taxon>Chlorophyceae</taxon>
        <taxon>CS clade</taxon>
        <taxon>Chlamydomonadales</taxon>
        <taxon>Astrephomenaceae</taxon>
        <taxon>Astrephomene</taxon>
    </lineage>
</organism>
<dbReference type="AlphaFoldDB" id="A0AAD3DGP1"/>
<dbReference type="GO" id="GO:0005829">
    <property type="term" value="C:cytosol"/>
    <property type="evidence" value="ECO:0007669"/>
    <property type="project" value="TreeGrafter"/>
</dbReference>
<dbReference type="Proteomes" id="UP001054857">
    <property type="component" value="Unassembled WGS sequence"/>
</dbReference>
<feature type="region of interest" description="Disordered" evidence="1">
    <location>
        <begin position="76"/>
        <end position="120"/>
    </location>
</feature>
<feature type="compositionally biased region" description="Gly residues" evidence="1">
    <location>
        <begin position="297"/>
        <end position="306"/>
    </location>
</feature>
<dbReference type="InterPro" id="IPR003692">
    <property type="entry name" value="Hydantoinase_B"/>
</dbReference>
<evidence type="ECO:0000313" key="4">
    <source>
        <dbReference type="Proteomes" id="UP001054857"/>
    </source>
</evidence>
<feature type="non-terminal residue" evidence="3">
    <location>
        <position position="1"/>
    </location>
</feature>
<feature type="compositionally biased region" description="Low complexity" evidence="1">
    <location>
        <begin position="109"/>
        <end position="120"/>
    </location>
</feature>
<dbReference type="Pfam" id="PF02538">
    <property type="entry name" value="Hydantoinase_B"/>
    <property type="match status" value="1"/>
</dbReference>
<dbReference type="InterPro" id="IPR045079">
    <property type="entry name" value="Oxoprolinase-like"/>
</dbReference>
<evidence type="ECO:0000259" key="2">
    <source>
        <dbReference type="Pfam" id="PF02538"/>
    </source>
</evidence>
<reference evidence="3 4" key="1">
    <citation type="journal article" date="2021" name="Sci. Rep.">
        <title>Genome sequencing of the multicellular alga Astrephomene provides insights into convergent evolution of germ-soma differentiation.</title>
        <authorList>
            <person name="Yamashita S."/>
            <person name="Yamamoto K."/>
            <person name="Matsuzaki R."/>
            <person name="Suzuki S."/>
            <person name="Yamaguchi H."/>
            <person name="Hirooka S."/>
            <person name="Minakuchi Y."/>
            <person name="Miyagishima S."/>
            <person name="Kawachi M."/>
            <person name="Toyoda A."/>
            <person name="Nozaki H."/>
        </authorList>
    </citation>
    <scope>NUCLEOTIDE SEQUENCE [LARGE SCALE GENOMIC DNA]</scope>
    <source>
        <strain evidence="3 4">NIES-4017</strain>
    </source>
</reference>
<feature type="compositionally biased region" description="Basic and acidic residues" evidence="1">
    <location>
        <begin position="285"/>
        <end position="296"/>
    </location>
</feature>
<protein>
    <recommendedName>
        <fullName evidence="2">Hydantoinase B/oxoprolinase domain-containing protein</fullName>
    </recommendedName>
</protein>
<dbReference type="PANTHER" id="PTHR11365">
    <property type="entry name" value="5-OXOPROLINASE RELATED"/>
    <property type="match status" value="1"/>
</dbReference>
<dbReference type="EMBL" id="BMAR01000001">
    <property type="protein sequence ID" value="GFR41486.1"/>
    <property type="molecule type" value="Genomic_DNA"/>
</dbReference>
<proteinExistence type="predicted"/>
<dbReference type="GO" id="GO:0006749">
    <property type="term" value="P:glutathione metabolic process"/>
    <property type="evidence" value="ECO:0007669"/>
    <property type="project" value="TreeGrafter"/>
</dbReference>
<dbReference type="GO" id="GO:0017168">
    <property type="term" value="F:5-oxoprolinase (ATP-hydrolyzing) activity"/>
    <property type="evidence" value="ECO:0007669"/>
    <property type="project" value="TreeGrafter"/>
</dbReference>
<sequence>FAGILSAVGIHLADVVAEVQEPAAARLRPTGPDPELLERQRRLEETAVQKLLDQGFTRSQITTERFLNLRYHGTDVAVMTPEPPPATQPQQPPQPPKQPQPTAKDEAPAADANDDGGAAAIGVNGGPAAYGEAFAAAYRREFGFVLDREVWIDDLRVRAVGRARPLAGEDGEEEAAGGGATANPGPLPPPVTLASTFFEPAGRTPTPAYSLFSLRPGHTLRGPALLLAPTTTLLVEPGWRAVVTGGLNVRMEAEEEAEEEAEQEGQEVAGVAEMKEMKKEVAVVEKEEKDEEKRADGGGGGGGGAGAGVGCDPVRLAIFSHRFMGIAEQMGRTLQRTSVSVNIKERLDFSCALFGPDGSLVANAPHLPVHLGAMAEAVRFQIRYYSPGGPGAAEGLHEGDVLLSNHPQLAGGSHLPDITVITPVFADAEEEKAGEAGGEAGRRGKGGRRIVFFVASRGHHADIGGISPGSMPPTSRLLVEEGAAIVSFKIVRQGIFQEAGITELLLAPGRLADRIPGISGTRNLSDNLSDLKAQVAANTRGIALVGDLISEYGLPVVAAFMRHIQANAEQSVRGMLREFSRRQGLPEVGRVCARDQMDDGTPIALTVTIDRREGSALFDFEGTGPEVFANHNAPPAVTYSAIIYSLRCLVTSDIPLNQGCLAPITVRIPPGSILNPSDTAAVVGGNVLTSQRVTDVVLKAFQAAAASQGCMNNFTFGDEQMGYYETIAGGAGAGPGWHGRSGVHTHMTNTRITDPEILERRYPVVLHCFRLREGSGGAGCWRGGDGVVREIEALRPLSAGILSERRAIRPFGLLGGGDAQPGLNLLIRSNGRTVNLGAKATVRLEAGDRLRILTPGGGGFGPEGASEEEA</sequence>
<feature type="non-terminal residue" evidence="3">
    <location>
        <position position="870"/>
    </location>
</feature>
<name>A0AAD3DGP1_9CHLO</name>
<dbReference type="PANTHER" id="PTHR11365:SF2">
    <property type="entry name" value="5-OXOPROLINASE"/>
    <property type="match status" value="1"/>
</dbReference>